<comment type="caution">
    <text evidence="1">The sequence shown here is derived from an EMBL/GenBank/DDBJ whole genome shotgun (WGS) entry which is preliminary data.</text>
</comment>
<name>A0ABT0MS10_9GAMM</name>
<dbReference type="EMBL" id="JAKPBZ010000108">
    <property type="protein sequence ID" value="MCL2892621.1"/>
    <property type="molecule type" value="Genomic_DNA"/>
</dbReference>
<evidence type="ECO:0000313" key="2">
    <source>
        <dbReference type="Proteomes" id="UP001203069"/>
    </source>
</evidence>
<dbReference type="Proteomes" id="UP001203069">
    <property type="component" value="Unassembled WGS sequence"/>
</dbReference>
<reference evidence="1 2" key="1">
    <citation type="submission" date="2022-02" db="EMBL/GenBank/DDBJ databases">
        <title>Description of Brenneria tiliae sp. nov. isolated from symptomatic Tilia x moltkei and Tilia x europaea trees in the UK.</title>
        <authorList>
            <person name="Kile H."/>
        </authorList>
    </citation>
    <scope>NUCLEOTIDE SEQUENCE [LARGE SCALE GENOMIC DNA]</scope>
    <source>
        <strain evidence="1 2">MC1SB4.1</strain>
    </source>
</reference>
<keyword evidence="2" id="KW-1185">Reference proteome</keyword>
<evidence type="ECO:0008006" key="3">
    <source>
        <dbReference type="Google" id="ProtNLM"/>
    </source>
</evidence>
<sequence>MPALISSHYETLKWPAQLQSDSVAATWLPELQDRDADRYDAVLTTEKNNTVRLHIRHKTTGCIAANLVLTFNLTAPDAFPSLLPQVESVYVAEDFRAAGLATLSYCTLIEHYGALASDTHQTYSGMSMWLNGLATS</sequence>
<accession>A0ABT0MS10</accession>
<organism evidence="1 2">
    <name type="scientific">Brenneria tiliae</name>
    <dbReference type="NCBI Taxonomy" id="2914984"/>
    <lineage>
        <taxon>Bacteria</taxon>
        <taxon>Pseudomonadati</taxon>
        <taxon>Pseudomonadota</taxon>
        <taxon>Gammaproteobacteria</taxon>
        <taxon>Enterobacterales</taxon>
        <taxon>Pectobacteriaceae</taxon>
        <taxon>Brenneria</taxon>
    </lineage>
</organism>
<protein>
    <recommendedName>
        <fullName evidence="3">N-acetyltransferase domain-containing protein</fullName>
    </recommendedName>
</protein>
<dbReference type="RefSeq" id="WP_249232082.1">
    <property type="nucleotide sequence ID" value="NZ_JAKPBZ010000108.1"/>
</dbReference>
<proteinExistence type="predicted"/>
<evidence type="ECO:0000313" key="1">
    <source>
        <dbReference type="EMBL" id="MCL2892621.1"/>
    </source>
</evidence>
<gene>
    <name evidence="1" type="ORF">MFP26_07930</name>
</gene>